<dbReference type="PANTHER" id="PTHR43772:SF2">
    <property type="entry name" value="PUTATIVE (AFU_ORTHOLOGUE AFUA_2G04480)-RELATED"/>
    <property type="match status" value="1"/>
</dbReference>
<evidence type="ECO:0000259" key="3">
    <source>
        <dbReference type="Pfam" id="PF24793"/>
    </source>
</evidence>
<dbReference type="InterPro" id="IPR056442">
    <property type="entry name" value="GINT1_N"/>
</dbReference>
<keyword evidence="1" id="KW-0624">Polysaccharide degradation</keyword>
<dbReference type="GO" id="GO:0045493">
    <property type="term" value="P:xylan catabolic process"/>
    <property type="evidence" value="ECO:0007669"/>
    <property type="project" value="UniProtKB-KW"/>
</dbReference>
<feature type="domain" description="Glucosamine inositolphosphorylceramide transferase 1 N-terminal" evidence="3">
    <location>
        <begin position="41"/>
        <end position="231"/>
    </location>
</feature>
<protein>
    <recommendedName>
        <fullName evidence="3">Glucosamine inositolphosphorylceramide transferase 1 N-terminal domain-containing protein</fullName>
    </recommendedName>
</protein>
<dbReference type="Pfam" id="PF24793">
    <property type="entry name" value="GINT1_N"/>
    <property type="match status" value="1"/>
</dbReference>
<dbReference type="EMBL" id="FOGC01000001">
    <property type="protein sequence ID" value="SEQ11575.1"/>
    <property type="molecule type" value="Genomic_DNA"/>
</dbReference>
<evidence type="ECO:0000313" key="5">
    <source>
        <dbReference type="Proteomes" id="UP000242515"/>
    </source>
</evidence>
<keyword evidence="1" id="KW-0858">Xylan degradation</keyword>
<dbReference type="Proteomes" id="UP000242515">
    <property type="component" value="Unassembled WGS sequence"/>
</dbReference>
<sequence>MSLLQTEIWRVGVINASIQDVAQAASLAHFPITWIGADKSLCFLADPFGLWREGKLYLFAEAYDYRTRWGHIEAFVLDKDFTVLEKRVVLKEDWHLSYPYVFEAEGEIWMLPEGYKSGRLTLYKAVEFPWRWQAEPRFSFPDAAIDATPYFHDGRWWMFYTPPAPKAARTNTLKLATADHLFGPWNDVSVQTLREDIHGARMGGTPFILDGKLVLPTQDCSRTYGGALQLLSLPDPSLAHPSLCQARRIEAPSSHAPFNNGLHTLAQAGPVTLIDTKRTITGSPHRLAIELIRLGKRGEKK</sequence>
<dbReference type="OrthoDB" id="3771157at2"/>
<dbReference type="AlphaFoldDB" id="A0A1H9DDJ3"/>
<evidence type="ECO:0000256" key="1">
    <source>
        <dbReference type="ARBA" id="ARBA00022651"/>
    </source>
</evidence>
<dbReference type="STRING" id="988801.SAMN05216522_101243"/>
<dbReference type="InterPro" id="IPR052176">
    <property type="entry name" value="Glycosyl_Hydrlase_43_Enz"/>
</dbReference>
<dbReference type="PANTHER" id="PTHR43772">
    <property type="entry name" value="ENDO-1,4-BETA-XYLANASE"/>
    <property type="match status" value="1"/>
</dbReference>
<keyword evidence="5" id="KW-1185">Reference proteome</keyword>
<dbReference type="SUPFAM" id="SSF75005">
    <property type="entry name" value="Arabinanase/levansucrase/invertase"/>
    <property type="match status" value="1"/>
</dbReference>
<keyword evidence="2" id="KW-0119">Carbohydrate metabolism</keyword>
<accession>A0A1H9DDJ3</accession>
<name>A0A1H9DDJ3_9GAMM</name>
<dbReference type="Gene3D" id="2.115.10.20">
    <property type="entry name" value="Glycosyl hydrolase domain, family 43"/>
    <property type="match status" value="1"/>
</dbReference>
<dbReference type="InterPro" id="IPR023296">
    <property type="entry name" value="Glyco_hydro_beta-prop_sf"/>
</dbReference>
<evidence type="ECO:0000256" key="2">
    <source>
        <dbReference type="ARBA" id="ARBA00023277"/>
    </source>
</evidence>
<reference evidence="5" key="1">
    <citation type="submission" date="2016-10" db="EMBL/GenBank/DDBJ databases">
        <authorList>
            <person name="Varghese N."/>
            <person name="Submissions S."/>
        </authorList>
    </citation>
    <scope>NUCLEOTIDE SEQUENCE [LARGE SCALE GENOMIC DNA]</scope>
    <source>
        <strain evidence="5">8N4</strain>
    </source>
</reference>
<gene>
    <name evidence="4" type="ORF">SAMN05216522_101243</name>
</gene>
<evidence type="ECO:0000313" key="4">
    <source>
        <dbReference type="EMBL" id="SEQ11575.1"/>
    </source>
</evidence>
<organism evidence="4 5">
    <name type="scientific">Rosenbergiella nectarea</name>
    <dbReference type="NCBI Taxonomy" id="988801"/>
    <lineage>
        <taxon>Bacteria</taxon>
        <taxon>Pseudomonadati</taxon>
        <taxon>Pseudomonadota</taxon>
        <taxon>Gammaproteobacteria</taxon>
        <taxon>Enterobacterales</taxon>
        <taxon>Erwiniaceae</taxon>
        <taxon>Rosenbergiella</taxon>
    </lineage>
</organism>
<proteinExistence type="predicted"/>